<protein>
    <submittedName>
        <fullName evidence="1">Uncharacterized protein</fullName>
    </submittedName>
</protein>
<gene>
    <name evidence="1" type="ORF">N5C08_07155</name>
</gene>
<dbReference type="RefSeq" id="WP_261745035.1">
    <property type="nucleotide sequence ID" value="NZ_CP104557.1"/>
</dbReference>
<dbReference type="EMBL" id="CP104557">
    <property type="protein sequence ID" value="UXH41310.1"/>
    <property type="molecule type" value="Genomic_DNA"/>
</dbReference>
<organism evidence="1 2">
    <name type="scientific">Pseudomonas promysalinigenes</name>
    <dbReference type="NCBI Taxonomy" id="485898"/>
    <lineage>
        <taxon>Bacteria</taxon>
        <taxon>Pseudomonadati</taxon>
        <taxon>Pseudomonadota</taxon>
        <taxon>Gammaproteobacteria</taxon>
        <taxon>Pseudomonadales</taxon>
        <taxon>Pseudomonadaceae</taxon>
        <taxon>Pseudomonas</taxon>
    </lineage>
</organism>
<keyword evidence="2" id="KW-1185">Reference proteome</keyword>
<accession>A0ABY6AQ81</accession>
<reference evidence="1" key="1">
    <citation type="submission" date="2022-09" db="EMBL/GenBank/DDBJ databases">
        <title>Complete genome sequence of Pseudomonas promysalinigenes strain RL-WG26, a newly isolated PGPR with the potential for plant salinity stress alleviation.</title>
        <authorList>
            <person name="Ren L."/>
            <person name="Wang G."/>
            <person name="Hu H."/>
        </authorList>
    </citation>
    <scope>NUCLEOTIDE SEQUENCE</scope>
    <source>
        <strain evidence="1">RL-WG26</strain>
    </source>
</reference>
<name>A0ABY6AQ81_9PSED</name>
<proteinExistence type="predicted"/>
<evidence type="ECO:0000313" key="1">
    <source>
        <dbReference type="EMBL" id="UXH41310.1"/>
    </source>
</evidence>
<evidence type="ECO:0000313" key="2">
    <source>
        <dbReference type="Proteomes" id="UP001064504"/>
    </source>
</evidence>
<dbReference type="Proteomes" id="UP001064504">
    <property type="component" value="Chromosome"/>
</dbReference>
<sequence length="192" mass="21539">MEKNIEATIVGASDELNLDAIQLESDIYALNSAYFHLVDQNIIPSALITGDKRFVARAGISKMATVNRLITFLDADPDVNRKHAENFQNIELFRCLGRDGFSSDSKEGFYHGCSSFFFAVQYLVSTGYKTINTHGVNFPPPEKYKRLNGVNGHPEFVYDIQLKNLAKLKSFLMTTNTKINCGDLDSNLNIFI</sequence>